<dbReference type="Gene3D" id="3.40.50.720">
    <property type="entry name" value="NAD(P)-binding Rossmann-like Domain"/>
    <property type="match status" value="1"/>
</dbReference>
<feature type="region of interest" description="Disordered" evidence="3">
    <location>
        <begin position="1"/>
        <end position="22"/>
    </location>
</feature>
<evidence type="ECO:0000256" key="2">
    <source>
        <dbReference type="RuleBase" id="RU000363"/>
    </source>
</evidence>
<name>A0ABT1G8S7_9GAMM</name>
<dbReference type="RefSeq" id="WP_253448347.1">
    <property type="nucleotide sequence ID" value="NZ_JALJYF010000002.1"/>
</dbReference>
<dbReference type="SMART" id="SM00822">
    <property type="entry name" value="PKS_KR"/>
    <property type="match status" value="1"/>
</dbReference>
<dbReference type="PROSITE" id="PS51318">
    <property type="entry name" value="TAT"/>
    <property type="match status" value="1"/>
</dbReference>
<dbReference type="PROSITE" id="PS00061">
    <property type="entry name" value="ADH_SHORT"/>
    <property type="match status" value="1"/>
</dbReference>
<evidence type="ECO:0000313" key="5">
    <source>
        <dbReference type="EMBL" id="MCP1727704.1"/>
    </source>
</evidence>
<feature type="compositionally biased region" description="Basic and acidic residues" evidence="3">
    <location>
        <begin position="1"/>
        <end position="14"/>
    </location>
</feature>
<dbReference type="InterPro" id="IPR057326">
    <property type="entry name" value="KR_dom"/>
</dbReference>
<evidence type="ECO:0000256" key="1">
    <source>
        <dbReference type="ARBA" id="ARBA00006484"/>
    </source>
</evidence>
<dbReference type="PRINTS" id="PR00081">
    <property type="entry name" value="GDHRDH"/>
</dbReference>
<keyword evidence="6" id="KW-1185">Reference proteome</keyword>
<dbReference type="InterPro" id="IPR002347">
    <property type="entry name" value="SDR_fam"/>
</dbReference>
<feature type="domain" description="Ketoreductase" evidence="4">
    <location>
        <begin position="74"/>
        <end position="260"/>
    </location>
</feature>
<evidence type="ECO:0000256" key="3">
    <source>
        <dbReference type="SAM" id="MobiDB-lite"/>
    </source>
</evidence>
<dbReference type="PANTHER" id="PTHR42820:SF1">
    <property type="entry name" value="SHORT-CHAIN DEHYDROGENASE_REDUCTASE FAMILY PROTEIN"/>
    <property type="match status" value="1"/>
</dbReference>
<dbReference type="InterPro" id="IPR006311">
    <property type="entry name" value="TAT_signal"/>
</dbReference>
<comment type="caution">
    <text evidence="5">The sequence shown here is derived from an EMBL/GenBank/DDBJ whole genome shotgun (WGS) entry which is preliminary data.</text>
</comment>
<dbReference type="Proteomes" id="UP001523550">
    <property type="component" value="Unassembled WGS sequence"/>
</dbReference>
<dbReference type="SUPFAM" id="SSF51735">
    <property type="entry name" value="NAD(P)-binding Rossmann-fold domains"/>
    <property type="match status" value="1"/>
</dbReference>
<gene>
    <name evidence="5" type="ORF">J2T60_001704</name>
</gene>
<dbReference type="EMBL" id="JALJYF010000002">
    <property type="protein sequence ID" value="MCP1727704.1"/>
    <property type="molecule type" value="Genomic_DNA"/>
</dbReference>
<reference evidence="5 6" key="1">
    <citation type="submission" date="2022-03" db="EMBL/GenBank/DDBJ databases">
        <title>Genomic Encyclopedia of Type Strains, Phase III (KMG-III): the genomes of soil and plant-associated and newly described type strains.</title>
        <authorList>
            <person name="Whitman W."/>
        </authorList>
    </citation>
    <scope>NUCLEOTIDE SEQUENCE [LARGE SCALE GENOMIC DNA]</scope>
    <source>
        <strain evidence="5 6">BSker1</strain>
    </source>
</reference>
<dbReference type="InterPro" id="IPR036291">
    <property type="entry name" value="NAD(P)-bd_dom_sf"/>
</dbReference>
<dbReference type="Pfam" id="PF00106">
    <property type="entry name" value="adh_short"/>
    <property type="match status" value="1"/>
</dbReference>
<evidence type="ECO:0000313" key="6">
    <source>
        <dbReference type="Proteomes" id="UP001523550"/>
    </source>
</evidence>
<dbReference type="InterPro" id="IPR020904">
    <property type="entry name" value="Sc_DH/Rdtase_CS"/>
</dbReference>
<sequence length="318" mass="32886">MSDHHHEKGLEHHWKAALSGADGEDEAVDTGRRRFLGSSVAGLAGVGLGGAGLAGLAGTSRAGEGQSGKRYQDKVVLITGATSGIGEATAHAYAQAGARVYFCGRREERGEAVEAAIRDDGGKAWFIQADVREASQVRDLVKQCVDAEGRLDIAFNNAGIEGPRGGLDEIDLSGDGSYQDVMKTNVDGVLFGMRYEIPVMREQGSGVIVNTGSMLSHRGSSFAGAYAASKHAVIGLTRSAASREAGDGVRVISVSPGGVETDLLKRFMGGSLEGAGENSPMGRIAQPSEVADVVLNLTAPEALFLNGDDVKIDGASSA</sequence>
<accession>A0ABT1G8S7</accession>
<dbReference type="CDD" id="cd05233">
    <property type="entry name" value="SDR_c"/>
    <property type="match status" value="1"/>
</dbReference>
<proteinExistence type="inferred from homology"/>
<organism evidence="5 6">
    <name type="scientific">Natronospira proteinivora</name>
    <dbReference type="NCBI Taxonomy" id="1807133"/>
    <lineage>
        <taxon>Bacteria</taxon>
        <taxon>Pseudomonadati</taxon>
        <taxon>Pseudomonadota</taxon>
        <taxon>Gammaproteobacteria</taxon>
        <taxon>Natronospirales</taxon>
        <taxon>Natronospiraceae</taxon>
        <taxon>Natronospira</taxon>
    </lineage>
</organism>
<dbReference type="PRINTS" id="PR00080">
    <property type="entry name" value="SDRFAMILY"/>
</dbReference>
<dbReference type="PANTHER" id="PTHR42820">
    <property type="entry name" value="SHORT-CHAIN DEHYDROGENASE REDUCTASE"/>
    <property type="match status" value="1"/>
</dbReference>
<protein>
    <submittedName>
        <fullName evidence="5">NAD(P)-dependent dehydrogenase (Short-subunit alcohol dehydrogenase family)</fullName>
    </submittedName>
</protein>
<evidence type="ECO:0000259" key="4">
    <source>
        <dbReference type="SMART" id="SM00822"/>
    </source>
</evidence>
<comment type="similarity">
    <text evidence="1 2">Belongs to the short-chain dehydrogenases/reductases (SDR) family.</text>
</comment>